<organism evidence="1">
    <name type="scientific">Candidatus Tisiphia endosymbiont of Sergentomyia squamirostris</name>
    <dbReference type="NCBI Taxonomy" id="3113639"/>
    <lineage>
        <taxon>Bacteria</taxon>
        <taxon>Pseudomonadati</taxon>
        <taxon>Pseudomonadota</taxon>
        <taxon>Alphaproteobacteria</taxon>
        <taxon>Rickettsiales</taxon>
        <taxon>Rickettsiaceae</taxon>
        <taxon>Rickettsieae</taxon>
        <taxon>Candidatus Tisiphia</taxon>
    </lineage>
</organism>
<protein>
    <submittedName>
        <fullName evidence="1">Uncharacterized protein</fullName>
    </submittedName>
</protein>
<gene>
    <name evidence="1" type="ORF">DMENIID0002_06600</name>
</gene>
<proteinExistence type="predicted"/>
<dbReference type="EMBL" id="AP029170">
    <property type="protein sequence ID" value="BFD46014.1"/>
    <property type="molecule type" value="Genomic_DNA"/>
</dbReference>
<reference evidence="1" key="1">
    <citation type="submission" date="2024-01" db="EMBL/GenBank/DDBJ databases">
        <title>Sequencing the genomes of a sandfly, Sergentomyia squamirostris, and its two endosymbionts.</title>
        <authorList>
            <person name="Itokawa K."/>
            <person name="Sanjoba C."/>
        </authorList>
    </citation>
    <scope>NUCLEOTIDE SEQUENCE</scope>
    <source>
        <strain evidence="1">RiSSQ</strain>
    </source>
</reference>
<accession>A0AAT9G889</accession>
<name>A0AAT9G889_9RICK</name>
<dbReference type="AlphaFoldDB" id="A0AAT9G889"/>
<evidence type="ECO:0000313" key="1">
    <source>
        <dbReference type="EMBL" id="BFD46014.1"/>
    </source>
</evidence>
<sequence>MPKKTKNIKDDIDKGYLADLEDNEDKLPKNRSTNNNAESTKIYNISIWDEMNAADGKIHELKLAGNANNSDSVSE</sequence>